<sequence>MFLRLCLPGDEIPLNGLEPGRRGGGASRAKVDRIGKAVQLWALELLDLLGECLLEEQSHHKTSALRTEDEVRVENLRKRYVPRQAWQYTAAESLRLAHFDADLKWAEEHLVPKSNAPGDTCKMFIAINAVPNRTERYLSQTLGSLLRSLSPEEVEGLRIEILSDSASEELHSISMHSLEPLVHVVYNPVGRQTPPAKSTESWRQGSVLHYLHAMERCFARVNLEWMIGDAAVHPHGTCHMAQANLFHRERAQSAGFLEHLKNHSIHGPFIDLSICEFFLGKGPMWTTSPSLFQHGGLKTSLPNKVLLGELKGGLSFEVALSAAQRLLDVDCFILDRLGKDFAYELCVGQNGRVWLSAPTARETVLLLQAIRRSFGMSNVQIEAMVGKMVGLFS</sequence>
<evidence type="ECO:0000313" key="3">
    <source>
        <dbReference type="EMBL" id="CAK9102455.1"/>
    </source>
</evidence>
<dbReference type="InterPro" id="IPR036612">
    <property type="entry name" value="KH_dom_type_1_sf"/>
</dbReference>
<evidence type="ECO:0000313" key="4">
    <source>
        <dbReference type="Proteomes" id="UP001642484"/>
    </source>
</evidence>
<proteinExistence type="predicted"/>
<dbReference type="InterPro" id="IPR004088">
    <property type="entry name" value="KH_dom_type_1"/>
</dbReference>
<name>A0ABP0RQP9_9DINO</name>
<dbReference type="Gene3D" id="3.30.1370.10">
    <property type="entry name" value="K Homology domain, type 1"/>
    <property type="match status" value="1"/>
</dbReference>
<dbReference type="CDD" id="cd22526">
    <property type="entry name" value="KH-I_Rrp40"/>
    <property type="match status" value="1"/>
</dbReference>
<evidence type="ECO:0000259" key="2">
    <source>
        <dbReference type="Pfam" id="PF15985"/>
    </source>
</evidence>
<organism evidence="3 4">
    <name type="scientific">Durusdinium trenchii</name>
    <dbReference type="NCBI Taxonomy" id="1381693"/>
    <lineage>
        <taxon>Eukaryota</taxon>
        <taxon>Sar</taxon>
        <taxon>Alveolata</taxon>
        <taxon>Dinophyceae</taxon>
        <taxon>Suessiales</taxon>
        <taxon>Symbiodiniaceae</taxon>
        <taxon>Durusdinium</taxon>
    </lineage>
</organism>
<keyword evidence="4" id="KW-1185">Reference proteome</keyword>
<dbReference type="Pfam" id="PF15985">
    <property type="entry name" value="KH_6"/>
    <property type="match status" value="1"/>
</dbReference>
<reference evidence="3 4" key="1">
    <citation type="submission" date="2024-02" db="EMBL/GenBank/DDBJ databases">
        <authorList>
            <person name="Chen Y."/>
            <person name="Shah S."/>
            <person name="Dougan E. K."/>
            <person name="Thang M."/>
            <person name="Chan C."/>
        </authorList>
    </citation>
    <scope>NUCLEOTIDE SEQUENCE [LARGE SCALE GENOMIC DNA]</scope>
</reference>
<comment type="subcellular location">
    <subcellularLocation>
        <location evidence="1">Nucleus</location>
    </subcellularLocation>
</comment>
<dbReference type="PANTHER" id="PTHR21321:SF1">
    <property type="entry name" value="EXOSOME COMPLEX COMPONENT RRP40"/>
    <property type="match status" value="1"/>
</dbReference>
<feature type="domain" description="K Homology" evidence="2">
    <location>
        <begin position="313"/>
        <end position="360"/>
    </location>
</feature>
<dbReference type="EMBL" id="CAXAMN010026361">
    <property type="protein sequence ID" value="CAK9102455.1"/>
    <property type="molecule type" value="Genomic_DNA"/>
</dbReference>
<dbReference type="InterPro" id="IPR049469">
    <property type="entry name" value="RRP40_KH-I"/>
</dbReference>
<dbReference type="SUPFAM" id="SSF54791">
    <property type="entry name" value="Eukaryotic type KH-domain (KH-domain type I)"/>
    <property type="match status" value="1"/>
</dbReference>
<comment type="caution">
    <text evidence="3">The sequence shown here is derived from an EMBL/GenBank/DDBJ whole genome shotgun (WGS) entry which is preliminary data.</text>
</comment>
<evidence type="ECO:0000256" key="1">
    <source>
        <dbReference type="ARBA" id="ARBA00004123"/>
    </source>
</evidence>
<protein>
    <recommendedName>
        <fullName evidence="2">K Homology domain-containing protein</fullName>
    </recommendedName>
</protein>
<dbReference type="PANTHER" id="PTHR21321">
    <property type="entry name" value="PNAS-3 RELATED"/>
    <property type="match status" value="1"/>
</dbReference>
<gene>
    <name evidence="3" type="ORF">CCMP2556_LOCUS48215</name>
</gene>
<dbReference type="Proteomes" id="UP001642484">
    <property type="component" value="Unassembled WGS sequence"/>
</dbReference>
<dbReference type="InterPro" id="IPR026699">
    <property type="entry name" value="Exosome_RNA_bind1/RRP40/RRP4"/>
</dbReference>
<accession>A0ABP0RQP9</accession>